<dbReference type="STRING" id="1423740.FC36_GL001239"/>
<proteinExistence type="inferred from homology"/>
<accession>A0A0R1T8D5</accession>
<evidence type="ECO:0000313" key="7">
    <source>
        <dbReference type="Proteomes" id="UP000051048"/>
    </source>
</evidence>
<keyword evidence="3 4" id="KW-0012">Acyltransferase</keyword>
<comment type="subcellular location">
    <subcellularLocation>
        <location evidence="4">Cytoplasm</location>
    </subcellularLocation>
</comment>
<dbReference type="InterPro" id="IPR033752">
    <property type="entry name" value="MetA_family"/>
</dbReference>
<dbReference type="EMBL" id="AZFH01000162">
    <property type="protein sequence ID" value="KRL77798.1"/>
    <property type="molecule type" value="Genomic_DNA"/>
</dbReference>
<comment type="catalytic activity">
    <reaction evidence="4">
        <text>L-serine + acetyl-CoA = O-acetyl-L-serine + CoA</text>
        <dbReference type="Rhea" id="RHEA:24560"/>
        <dbReference type="ChEBI" id="CHEBI:33384"/>
        <dbReference type="ChEBI" id="CHEBI:57287"/>
        <dbReference type="ChEBI" id="CHEBI:57288"/>
        <dbReference type="ChEBI" id="CHEBI:58340"/>
        <dbReference type="EC" id="2.3.1.30"/>
    </reaction>
</comment>
<keyword evidence="4" id="KW-0198">Cysteine biosynthesis</keyword>
<dbReference type="PATRIC" id="fig|1423740.3.peg.1337"/>
<name>A0A0R1T8D5_9LACO</name>
<dbReference type="Gene3D" id="3.40.50.880">
    <property type="match status" value="1"/>
</dbReference>
<feature type="active site" description="Proton acceptor" evidence="4">
    <location>
        <position position="203"/>
    </location>
</feature>
<organism evidence="6 7">
    <name type="scientific">Ligilactobacillus equi DSM 15833 = JCM 10991</name>
    <dbReference type="NCBI Taxonomy" id="1423740"/>
    <lineage>
        <taxon>Bacteria</taxon>
        <taxon>Bacillati</taxon>
        <taxon>Bacillota</taxon>
        <taxon>Bacilli</taxon>
        <taxon>Lactobacillales</taxon>
        <taxon>Lactobacillaceae</taxon>
        <taxon>Ligilactobacillus</taxon>
    </lineage>
</organism>
<comment type="similarity">
    <text evidence="4">Belongs to the MetA family.</text>
</comment>
<gene>
    <name evidence="6" type="ORF">FC36_GL001239</name>
</gene>
<comment type="function">
    <text evidence="4">Transfers an acetyl group from acetyl-CoA to L-serine, forming acetyl-L-serine.</text>
</comment>
<comment type="pathway">
    <text evidence="4">Amino-acid biosynthesis; L-cysteine biosynthesis; L-cysteine from L-serine: step 1/2.</text>
</comment>
<comment type="caution">
    <text evidence="6">The sequence shown here is derived from an EMBL/GenBank/DDBJ whole genome shotgun (WGS) entry which is preliminary data.</text>
</comment>
<dbReference type="PANTHER" id="PTHR20919:SF0">
    <property type="entry name" value="HOMOSERINE O-SUCCINYLTRANSFERASE"/>
    <property type="match status" value="1"/>
</dbReference>
<dbReference type="GO" id="GO:0008899">
    <property type="term" value="F:homoserine O-succinyltransferase activity"/>
    <property type="evidence" value="ECO:0007669"/>
    <property type="project" value="TreeGrafter"/>
</dbReference>
<dbReference type="GO" id="GO:0009001">
    <property type="term" value="F:serine O-acetyltransferase activity"/>
    <property type="evidence" value="ECO:0007669"/>
    <property type="project" value="UniProtKB-UniRule"/>
</dbReference>
<dbReference type="OrthoDB" id="9772423at2"/>
<protein>
    <recommendedName>
        <fullName evidence="4">Serine O-acetyltransferase</fullName>
        <shortName evidence="4">SAT</shortName>
        <ecNumber evidence="4">2.3.1.30</ecNumber>
    </recommendedName>
</protein>
<dbReference type="HAMAP" id="MF_00295">
    <property type="entry name" value="MetA_acyltransf"/>
    <property type="match status" value="1"/>
</dbReference>
<sequence>MKNKTCLRIGILNIMHDKAATIRRIRRVLSQDYPVELTFFYPQTHYTGRQVPAEVAAMMAPLDLSRVKDMDAFLITGAPLEHLAFEDVTYYQEVVDLMEFLATHQIEQFYLCWGAMVASHYFYGSQKHDLSEKVFGVYPQKILRSSPLLTGLADGFLAPHARYAEMDGQAIVAGGAQEIARSQTGHLFLFTHPAKHRTFLFAHLEYGRNALKEEYQREWQAKVAQRTLLARPQHYYLDETNQAQPDFSWEETQRIFFQNWLDLVARRKEEKV</sequence>
<feature type="site" description="Important for substrate specificity" evidence="4">
    <location>
        <position position="161"/>
    </location>
</feature>
<dbReference type="InterPro" id="IPR029062">
    <property type="entry name" value="Class_I_gatase-like"/>
</dbReference>
<dbReference type="UniPathway" id="UPA00136">
    <property type="reaction ID" value="UER00199"/>
</dbReference>
<evidence type="ECO:0000256" key="1">
    <source>
        <dbReference type="ARBA" id="ARBA00022605"/>
    </source>
</evidence>
<dbReference type="GO" id="GO:0005737">
    <property type="term" value="C:cytoplasm"/>
    <property type="evidence" value="ECO:0007669"/>
    <property type="project" value="UniProtKB-SubCell"/>
</dbReference>
<dbReference type="PIRSF" id="PIRSF000450">
    <property type="entry name" value="H_ser_succinyltr"/>
    <property type="match status" value="1"/>
</dbReference>
<reference evidence="6 7" key="1">
    <citation type="journal article" date="2015" name="Genome Announc.">
        <title>Expanding the biotechnology potential of lactobacilli through comparative genomics of 213 strains and associated genera.</title>
        <authorList>
            <person name="Sun Z."/>
            <person name="Harris H.M."/>
            <person name="McCann A."/>
            <person name="Guo C."/>
            <person name="Argimon S."/>
            <person name="Zhang W."/>
            <person name="Yang X."/>
            <person name="Jeffery I.B."/>
            <person name="Cooney J.C."/>
            <person name="Kagawa T.F."/>
            <person name="Liu W."/>
            <person name="Song Y."/>
            <person name="Salvetti E."/>
            <person name="Wrobel A."/>
            <person name="Rasinkangas P."/>
            <person name="Parkhill J."/>
            <person name="Rea M.C."/>
            <person name="O'Sullivan O."/>
            <person name="Ritari J."/>
            <person name="Douillard F.P."/>
            <person name="Paul Ross R."/>
            <person name="Yang R."/>
            <person name="Briner A.E."/>
            <person name="Felis G.E."/>
            <person name="de Vos W.M."/>
            <person name="Barrangou R."/>
            <person name="Klaenhammer T.R."/>
            <person name="Caufield P.W."/>
            <person name="Cui Y."/>
            <person name="Zhang H."/>
            <person name="O'Toole P.W."/>
        </authorList>
    </citation>
    <scope>NUCLEOTIDE SEQUENCE [LARGE SCALE GENOMIC DNA]</scope>
    <source>
        <strain evidence="6 7">DSM 15833</strain>
    </source>
</reference>
<keyword evidence="4" id="KW-0963">Cytoplasm</keyword>
<dbReference type="Pfam" id="PF04204">
    <property type="entry name" value="HTS"/>
    <property type="match status" value="1"/>
</dbReference>
<feature type="binding site" evidence="4">
    <location>
        <position position="133"/>
    </location>
    <ligand>
        <name>substrate</name>
    </ligand>
</feature>
<dbReference type="AlphaFoldDB" id="A0A0R1T8D5"/>
<dbReference type="SUPFAM" id="SSF52317">
    <property type="entry name" value="Class I glutamine amidotransferase-like"/>
    <property type="match status" value="1"/>
</dbReference>
<dbReference type="Proteomes" id="UP000051048">
    <property type="component" value="Unassembled WGS sequence"/>
</dbReference>
<keyword evidence="2 4" id="KW-0808">Transferase</keyword>
<evidence type="ECO:0000256" key="4">
    <source>
        <dbReference type="HAMAP-Rule" id="MF_00295"/>
    </source>
</evidence>
<dbReference type="PANTHER" id="PTHR20919">
    <property type="entry name" value="HOMOSERINE O-SUCCINYLTRANSFERASE"/>
    <property type="match status" value="1"/>
</dbReference>
<dbReference type="RefSeq" id="WP_056986853.1">
    <property type="nucleotide sequence ID" value="NZ_AZFH01000162.1"/>
</dbReference>
<feature type="active site" evidence="4">
    <location>
        <position position="205"/>
    </location>
</feature>
<keyword evidence="1 4" id="KW-0028">Amino-acid biosynthesis</keyword>
<comment type="caution">
    <text evidence="4">Lacks conserved residue(s) required for the propagation of feature annotation.</text>
</comment>
<evidence type="ECO:0000256" key="3">
    <source>
        <dbReference type="ARBA" id="ARBA00023315"/>
    </source>
</evidence>
<dbReference type="GO" id="GO:0006535">
    <property type="term" value="P:cysteine biosynthetic process from serine"/>
    <property type="evidence" value="ECO:0007669"/>
    <property type="project" value="UniProtKB-UniRule"/>
</dbReference>
<evidence type="ECO:0000256" key="5">
    <source>
        <dbReference type="PIRSR" id="PIRSR000450-1"/>
    </source>
</evidence>
<feature type="active site" description="Acyl-thioester intermediate" evidence="4 5">
    <location>
        <position position="112"/>
    </location>
</feature>
<feature type="binding site" evidence="4">
    <location>
        <position position="217"/>
    </location>
    <ligand>
        <name>substrate</name>
    </ligand>
</feature>
<dbReference type="EC" id="2.3.1.30" evidence="4"/>
<evidence type="ECO:0000313" key="6">
    <source>
        <dbReference type="EMBL" id="KRL77798.1"/>
    </source>
</evidence>
<evidence type="ECO:0000256" key="2">
    <source>
        <dbReference type="ARBA" id="ARBA00022679"/>
    </source>
</evidence>
<feature type="site" description="Important for acyl-CoA specificity" evidence="4">
    <location>
        <position position="81"/>
    </location>
</feature>